<dbReference type="eggNOG" id="COG3161">
    <property type="taxonomic scope" value="Bacteria"/>
</dbReference>
<evidence type="ECO:0000313" key="5">
    <source>
        <dbReference type="EMBL" id="KFX06184.1"/>
    </source>
</evidence>
<feature type="binding site" evidence="4">
    <location>
        <position position="78"/>
    </location>
    <ligand>
        <name>substrate</name>
    </ligand>
</feature>
<evidence type="ECO:0000256" key="1">
    <source>
        <dbReference type="ARBA" id="ARBA00022490"/>
    </source>
</evidence>
<feature type="binding site" evidence="4">
    <location>
        <position position="36"/>
    </location>
    <ligand>
        <name>substrate</name>
    </ligand>
</feature>
<dbReference type="GO" id="GO:0005829">
    <property type="term" value="C:cytosol"/>
    <property type="evidence" value="ECO:0007669"/>
    <property type="project" value="TreeGrafter"/>
</dbReference>
<dbReference type="InterPro" id="IPR028978">
    <property type="entry name" value="Chorismate_lyase_/UTRA_dom_sf"/>
</dbReference>
<accession>A0A093S045</accession>
<keyword evidence="4 5" id="KW-0670">Pyruvate</keyword>
<dbReference type="EC" id="4.1.3.40" evidence="4"/>
<dbReference type="GO" id="GO:0008813">
    <property type="term" value="F:chorismate lyase activity"/>
    <property type="evidence" value="ECO:0007669"/>
    <property type="project" value="UniProtKB-UniRule"/>
</dbReference>
<dbReference type="RefSeq" id="WP_039323951.1">
    <property type="nucleotide sequence ID" value="NZ_JQHM01000002.1"/>
</dbReference>
<dbReference type="Gene3D" id="3.40.1410.10">
    <property type="entry name" value="Chorismate lyase-like"/>
    <property type="match status" value="1"/>
</dbReference>
<comment type="subunit">
    <text evidence="4">Monomer.</text>
</comment>
<comment type="subcellular location">
    <subcellularLocation>
        <location evidence="4">Cytoplasm</location>
    </subcellularLocation>
</comment>
<sequence>MSDDASTLLRTISWFTEPPSVLPEHIGDWLMETSSMTQRLEKYCAQLRVTLCREGFITPQMLDEERDQLPPDERYWLREVVLYGDDRPWLFGRTVVPQQTLDGSGAALTEIGNQPLGRYLFEQKSLTRDYIHTGCCEGLWARRSRLCLSGYPLLLTELFLPESPVYYTPGDEGWQVI</sequence>
<dbReference type="PANTHER" id="PTHR38683:SF1">
    <property type="entry name" value="CHORISMATE PYRUVATE-LYASE"/>
    <property type="match status" value="1"/>
</dbReference>
<dbReference type="Pfam" id="PF04345">
    <property type="entry name" value="Chor_lyase"/>
    <property type="match status" value="1"/>
</dbReference>
<reference evidence="5 6" key="1">
    <citation type="submission" date="2014-08" db="EMBL/GenBank/DDBJ databases">
        <title>Genome sequences of NCPPB Pectobacterium isolates.</title>
        <authorList>
            <person name="Glover R.H."/>
            <person name="Sapp M."/>
            <person name="Elphinstone J."/>
        </authorList>
    </citation>
    <scope>NUCLEOTIDE SEQUENCE [LARGE SCALE GENOMIC DNA]</scope>
    <source>
        <strain evidence="5 6">NCPPB 2795</strain>
    </source>
</reference>
<dbReference type="NCBIfam" id="NF008656">
    <property type="entry name" value="PRK11655.1"/>
    <property type="match status" value="1"/>
</dbReference>
<keyword evidence="2 4" id="KW-0831">Ubiquinone biosynthesis</keyword>
<proteinExistence type="inferred from homology"/>
<evidence type="ECO:0000256" key="3">
    <source>
        <dbReference type="ARBA" id="ARBA00023239"/>
    </source>
</evidence>
<dbReference type="Proteomes" id="UP000032874">
    <property type="component" value="Unassembled WGS sequence"/>
</dbReference>
<dbReference type="HAMAP" id="MF_01632">
    <property type="entry name" value="UbiC"/>
    <property type="match status" value="1"/>
</dbReference>
<comment type="similarity">
    <text evidence="4">Belongs to the UbiC family.</text>
</comment>
<evidence type="ECO:0000313" key="6">
    <source>
        <dbReference type="Proteomes" id="UP000032874"/>
    </source>
</evidence>
<feature type="binding site" evidence="4">
    <location>
        <position position="116"/>
    </location>
    <ligand>
        <name>substrate</name>
    </ligand>
</feature>
<dbReference type="InterPro" id="IPR007440">
    <property type="entry name" value="Chorismate--pyruvate_lyase"/>
</dbReference>
<dbReference type="UniPathway" id="UPA00232"/>
<comment type="pathway">
    <text evidence="4">Cofactor biosynthesis; ubiquinone biosynthesis.</text>
</comment>
<comment type="caution">
    <text evidence="5">The sequence shown here is derived from an EMBL/GenBank/DDBJ whole genome shotgun (WGS) entry which is preliminary data.</text>
</comment>
<name>A0A093S045_9GAMM</name>
<evidence type="ECO:0000256" key="4">
    <source>
        <dbReference type="HAMAP-Rule" id="MF_01632"/>
    </source>
</evidence>
<organism evidence="5 6">
    <name type="scientific">Pectobacterium betavasculorum</name>
    <dbReference type="NCBI Taxonomy" id="55207"/>
    <lineage>
        <taxon>Bacteria</taxon>
        <taxon>Pseudomonadati</taxon>
        <taxon>Pseudomonadota</taxon>
        <taxon>Gammaproteobacteria</taxon>
        <taxon>Enterobacterales</taxon>
        <taxon>Pectobacteriaceae</taxon>
        <taxon>Pectobacterium</taxon>
    </lineage>
</organism>
<comment type="function">
    <text evidence="4">Removes the pyruvyl group from chorismate, with concomitant aromatization of the ring, to provide 4-hydroxybenzoate (4HB) for the ubiquinone pathway.</text>
</comment>
<dbReference type="SUPFAM" id="SSF64288">
    <property type="entry name" value="Chorismate lyase-like"/>
    <property type="match status" value="1"/>
</dbReference>
<dbReference type="STRING" id="55207.KP22_10065"/>
<dbReference type="EMBL" id="JQHM01000002">
    <property type="protein sequence ID" value="KFX06184.1"/>
    <property type="molecule type" value="Genomic_DNA"/>
</dbReference>
<dbReference type="AlphaFoldDB" id="A0A093S045"/>
<dbReference type="GO" id="GO:0042866">
    <property type="term" value="P:pyruvate biosynthetic process"/>
    <property type="evidence" value="ECO:0007669"/>
    <property type="project" value="UniProtKB-UniRule"/>
</dbReference>
<keyword evidence="1 4" id="KW-0963">Cytoplasm</keyword>
<protein>
    <recommendedName>
        <fullName evidence="4">Chorismate pyruvate-lyase</fullName>
        <shortName evidence="4">CL</shortName>
        <shortName evidence="4">CPL</shortName>
        <ecNumber evidence="4">4.1.3.40</ecNumber>
    </recommendedName>
</protein>
<keyword evidence="3 4" id="KW-0456">Lyase</keyword>
<feature type="binding site" evidence="4">
    <location>
        <position position="157"/>
    </location>
    <ligand>
        <name>substrate</name>
    </ligand>
</feature>
<dbReference type="PANTHER" id="PTHR38683">
    <property type="entry name" value="CHORISMATE PYRUVATE-LYASE"/>
    <property type="match status" value="1"/>
</dbReference>
<gene>
    <name evidence="4" type="primary">ubiC</name>
    <name evidence="5" type="ORF">KP22_10065</name>
</gene>
<dbReference type="GO" id="GO:0006744">
    <property type="term" value="P:ubiquinone biosynthetic process"/>
    <property type="evidence" value="ECO:0007669"/>
    <property type="project" value="UniProtKB-UniRule"/>
</dbReference>
<evidence type="ECO:0000256" key="2">
    <source>
        <dbReference type="ARBA" id="ARBA00022688"/>
    </source>
</evidence>
<comment type="catalytic activity">
    <reaction evidence="4">
        <text>chorismate = 4-hydroxybenzoate + pyruvate</text>
        <dbReference type="Rhea" id="RHEA:16505"/>
        <dbReference type="ChEBI" id="CHEBI:15361"/>
        <dbReference type="ChEBI" id="CHEBI:17879"/>
        <dbReference type="ChEBI" id="CHEBI:29748"/>
        <dbReference type="EC" id="4.1.3.40"/>
    </reaction>
</comment>